<organism evidence="4 5">
    <name type="scientific">Novosphingobium bradum</name>
    <dbReference type="NCBI Taxonomy" id="1737444"/>
    <lineage>
        <taxon>Bacteria</taxon>
        <taxon>Pseudomonadati</taxon>
        <taxon>Pseudomonadota</taxon>
        <taxon>Alphaproteobacteria</taxon>
        <taxon>Sphingomonadales</taxon>
        <taxon>Sphingomonadaceae</taxon>
        <taxon>Novosphingobium</taxon>
    </lineage>
</organism>
<dbReference type="CDD" id="cd05300">
    <property type="entry name" value="2-Hacid_dh_1"/>
    <property type="match status" value="1"/>
</dbReference>
<dbReference type="Gene3D" id="3.40.50.720">
    <property type="entry name" value="NAD(P)-binding Rossmann-like Domain"/>
    <property type="match status" value="2"/>
</dbReference>
<dbReference type="InterPro" id="IPR036291">
    <property type="entry name" value="NAD(P)-bd_dom_sf"/>
</dbReference>
<evidence type="ECO:0000313" key="5">
    <source>
        <dbReference type="Proteomes" id="UP001595604"/>
    </source>
</evidence>
<keyword evidence="5" id="KW-1185">Reference proteome</keyword>
<keyword evidence="2" id="KW-0520">NAD</keyword>
<evidence type="ECO:0000313" key="4">
    <source>
        <dbReference type="EMBL" id="MFC3174051.1"/>
    </source>
</evidence>
<accession>A0ABV7IT94</accession>
<dbReference type="PANTHER" id="PTHR43333:SF1">
    <property type="entry name" value="D-ISOMER SPECIFIC 2-HYDROXYACID DEHYDROGENASE NAD-BINDING DOMAIN-CONTAINING PROTEIN"/>
    <property type="match status" value="1"/>
</dbReference>
<proteinExistence type="predicted"/>
<sequence length="325" mass="35902">MATPASPKFVMLPPHSGPARDWAARLMRDVPEIRLFVPEDEAGAIREIADADAAFGFLTPPLLAAASRLRWLQAPFAAPPAGFYYPALIEHELAVTNFREIYNDHIGAHIMALVLAFARGLQFYWPRQARGEWNPKGLRPAVHLPEATALIVGLGGIGAEAARLLDAFGVTVLATDARRTDPGPHVRELHGPEQLDSLLPRADFVILTIPHTPATEGLFDRARFQRMKPLSYFINIGRGMTTRLDDLADALAAGEISGAGLDVFEQEPLPSDHRLWHLPGVIITPHVAGRGPYLDERRYEILRDNCRQFARGAALRNVVDKANWF</sequence>
<evidence type="ECO:0000259" key="3">
    <source>
        <dbReference type="Pfam" id="PF02826"/>
    </source>
</evidence>
<reference evidence="5" key="1">
    <citation type="journal article" date="2019" name="Int. J. Syst. Evol. Microbiol.">
        <title>The Global Catalogue of Microorganisms (GCM) 10K type strain sequencing project: providing services to taxonomists for standard genome sequencing and annotation.</title>
        <authorList>
            <consortium name="The Broad Institute Genomics Platform"/>
            <consortium name="The Broad Institute Genome Sequencing Center for Infectious Disease"/>
            <person name="Wu L."/>
            <person name="Ma J."/>
        </authorList>
    </citation>
    <scope>NUCLEOTIDE SEQUENCE [LARGE SCALE GENOMIC DNA]</scope>
    <source>
        <strain evidence="5">KCTC 42984</strain>
    </source>
</reference>
<gene>
    <name evidence="4" type="ORF">ACFOD9_07305</name>
</gene>
<dbReference type="Proteomes" id="UP001595604">
    <property type="component" value="Unassembled WGS sequence"/>
</dbReference>
<comment type="caution">
    <text evidence="4">The sequence shown here is derived from an EMBL/GenBank/DDBJ whole genome shotgun (WGS) entry which is preliminary data.</text>
</comment>
<evidence type="ECO:0000256" key="1">
    <source>
        <dbReference type="ARBA" id="ARBA00023002"/>
    </source>
</evidence>
<evidence type="ECO:0000256" key="2">
    <source>
        <dbReference type="ARBA" id="ARBA00023027"/>
    </source>
</evidence>
<dbReference type="InterPro" id="IPR006140">
    <property type="entry name" value="D-isomer_DH_NAD-bd"/>
</dbReference>
<dbReference type="PANTHER" id="PTHR43333">
    <property type="entry name" value="2-HACID_DH_C DOMAIN-CONTAINING PROTEIN"/>
    <property type="match status" value="1"/>
</dbReference>
<name>A0ABV7IT94_9SPHN</name>
<dbReference type="RefSeq" id="WP_379509426.1">
    <property type="nucleotide sequence ID" value="NZ_JBHRTQ010000007.1"/>
</dbReference>
<dbReference type="EMBL" id="JBHRTQ010000007">
    <property type="protein sequence ID" value="MFC3174051.1"/>
    <property type="molecule type" value="Genomic_DNA"/>
</dbReference>
<feature type="domain" description="D-isomer specific 2-hydroxyacid dehydrogenase NAD-binding" evidence="3">
    <location>
        <begin position="111"/>
        <end position="288"/>
    </location>
</feature>
<dbReference type="SUPFAM" id="SSF51735">
    <property type="entry name" value="NAD(P)-binding Rossmann-fold domains"/>
    <property type="match status" value="1"/>
</dbReference>
<keyword evidence="1" id="KW-0560">Oxidoreductase</keyword>
<dbReference type="Pfam" id="PF02826">
    <property type="entry name" value="2-Hacid_dh_C"/>
    <property type="match status" value="1"/>
</dbReference>
<protein>
    <submittedName>
        <fullName evidence="4">D-2-hydroxyacid dehydrogenase</fullName>
    </submittedName>
</protein>